<dbReference type="Gene3D" id="2.30.30.110">
    <property type="match status" value="1"/>
</dbReference>
<dbReference type="Pfam" id="PF02452">
    <property type="entry name" value="PemK_toxin"/>
    <property type="match status" value="1"/>
</dbReference>
<proteinExistence type="inferred from homology"/>
<evidence type="ECO:0000256" key="2">
    <source>
        <dbReference type="ARBA" id="ARBA00022649"/>
    </source>
</evidence>
<sequence length="109" mass="11808">MRRGDVFTAAARGPDTGEPRPVVIVQDDHFDLTASVTVCPTTTSEVEAPLFRIQVEPSLSNGLTRSSRLMVDKVTTVPRADLGQRLGRLSDADMVRLDRSLIVFLGLAG</sequence>
<name>A0A3N4Z6M6_9MICO</name>
<dbReference type="GO" id="GO:0003677">
    <property type="term" value="F:DNA binding"/>
    <property type="evidence" value="ECO:0007669"/>
    <property type="project" value="InterPro"/>
</dbReference>
<accession>A0A3N4Z6M6</accession>
<dbReference type="SUPFAM" id="SSF50118">
    <property type="entry name" value="Cell growth inhibitor/plasmid maintenance toxic component"/>
    <property type="match status" value="1"/>
</dbReference>
<gene>
    <name evidence="4" type="ORF">EDD32_3626</name>
</gene>
<organism evidence="4 5">
    <name type="scientific">Georgenia muralis</name>
    <dbReference type="NCBI Taxonomy" id="154117"/>
    <lineage>
        <taxon>Bacteria</taxon>
        <taxon>Bacillati</taxon>
        <taxon>Actinomycetota</taxon>
        <taxon>Actinomycetes</taxon>
        <taxon>Micrococcales</taxon>
        <taxon>Bogoriellaceae</taxon>
        <taxon>Georgenia</taxon>
    </lineage>
</organism>
<feature type="region of interest" description="Disordered" evidence="3">
    <location>
        <begin position="1"/>
        <end position="21"/>
    </location>
</feature>
<evidence type="ECO:0000256" key="3">
    <source>
        <dbReference type="SAM" id="MobiDB-lite"/>
    </source>
</evidence>
<dbReference type="AlphaFoldDB" id="A0A3N4Z6M6"/>
<comment type="caution">
    <text evidence="4">The sequence shown here is derived from an EMBL/GenBank/DDBJ whole genome shotgun (WGS) entry which is preliminary data.</text>
</comment>
<keyword evidence="2" id="KW-1277">Toxin-antitoxin system</keyword>
<evidence type="ECO:0000256" key="1">
    <source>
        <dbReference type="ARBA" id="ARBA00007521"/>
    </source>
</evidence>
<dbReference type="PANTHER" id="PTHR33988">
    <property type="entry name" value="ENDORIBONUCLEASE MAZF-RELATED"/>
    <property type="match status" value="1"/>
</dbReference>
<dbReference type="PANTHER" id="PTHR33988:SF2">
    <property type="entry name" value="ENDORIBONUCLEASE MAZF"/>
    <property type="match status" value="1"/>
</dbReference>
<dbReference type="InterPro" id="IPR003477">
    <property type="entry name" value="PemK-like"/>
</dbReference>
<dbReference type="Proteomes" id="UP000280726">
    <property type="component" value="Unassembled WGS sequence"/>
</dbReference>
<evidence type="ECO:0000313" key="4">
    <source>
        <dbReference type="EMBL" id="RPF29069.1"/>
    </source>
</evidence>
<evidence type="ECO:0000313" key="5">
    <source>
        <dbReference type="Proteomes" id="UP000280726"/>
    </source>
</evidence>
<dbReference type="GO" id="GO:0006402">
    <property type="term" value="P:mRNA catabolic process"/>
    <property type="evidence" value="ECO:0007669"/>
    <property type="project" value="TreeGrafter"/>
</dbReference>
<dbReference type="InterPro" id="IPR011067">
    <property type="entry name" value="Plasmid_toxin/cell-grow_inhib"/>
</dbReference>
<dbReference type="RefSeq" id="WP_123919752.1">
    <property type="nucleotide sequence ID" value="NZ_RKRA01000001.1"/>
</dbReference>
<protein>
    <submittedName>
        <fullName evidence="4">mRNA interferase MazF</fullName>
    </submittedName>
</protein>
<reference evidence="4 5" key="1">
    <citation type="submission" date="2018-11" db="EMBL/GenBank/DDBJ databases">
        <title>Sequencing the genomes of 1000 actinobacteria strains.</title>
        <authorList>
            <person name="Klenk H.-P."/>
        </authorList>
    </citation>
    <scope>NUCLEOTIDE SEQUENCE [LARGE SCALE GENOMIC DNA]</scope>
    <source>
        <strain evidence="4 5">DSM 14418</strain>
    </source>
</reference>
<keyword evidence="5" id="KW-1185">Reference proteome</keyword>
<comment type="similarity">
    <text evidence="1">Belongs to the PemK/MazF family.</text>
</comment>
<dbReference type="EMBL" id="RKRA01000001">
    <property type="protein sequence ID" value="RPF29069.1"/>
    <property type="molecule type" value="Genomic_DNA"/>
</dbReference>
<dbReference type="GO" id="GO:0016075">
    <property type="term" value="P:rRNA catabolic process"/>
    <property type="evidence" value="ECO:0007669"/>
    <property type="project" value="TreeGrafter"/>
</dbReference>
<dbReference type="OrthoDB" id="3196747at2"/>
<dbReference type="GO" id="GO:0004521">
    <property type="term" value="F:RNA endonuclease activity"/>
    <property type="evidence" value="ECO:0007669"/>
    <property type="project" value="TreeGrafter"/>
</dbReference>